<feature type="region of interest" description="Disordered" evidence="3">
    <location>
        <begin position="120"/>
        <end position="177"/>
    </location>
</feature>
<feature type="domain" description="YDG" evidence="4">
    <location>
        <begin position="362"/>
        <end position="531"/>
    </location>
</feature>
<feature type="region of interest" description="Disordered" evidence="3">
    <location>
        <begin position="28"/>
        <end position="107"/>
    </location>
</feature>
<dbReference type="Pfam" id="PF02182">
    <property type="entry name" value="SAD_SRA"/>
    <property type="match status" value="1"/>
</dbReference>
<dbReference type="GO" id="GO:0005634">
    <property type="term" value="C:nucleus"/>
    <property type="evidence" value="ECO:0007669"/>
    <property type="project" value="UniProtKB-SubCell"/>
</dbReference>
<evidence type="ECO:0000256" key="1">
    <source>
        <dbReference type="ARBA" id="ARBA00023242"/>
    </source>
</evidence>
<dbReference type="SUPFAM" id="SSF88697">
    <property type="entry name" value="PUA domain-like"/>
    <property type="match status" value="1"/>
</dbReference>
<dbReference type="InterPro" id="IPR045134">
    <property type="entry name" value="UHRF1/2-like"/>
</dbReference>
<organism evidence="5 6">
    <name type="scientific">Exophiala spinifera</name>
    <dbReference type="NCBI Taxonomy" id="91928"/>
    <lineage>
        <taxon>Eukaryota</taxon>
        <taxon>Fungi</taxon>
        <taxon>Dikarya</taxon>
        <taxon>Ascomycota</taxon>
        <taxon>Pezizomycotina</taxon>
        <taxon>Eurotiomycetes</taxon>
        <taxon>Chaetothyriomycetidae</taxon>
        <taxon>Chaetothyriales</taxon>
        <taxon>Herpotrichiellaceae</taxon>
        <taxon>Exophiala</taxon>
    </lineage>
</organism>
<dbReference type="SMART" id="SM00466">
    <property type="entry name" value="SRA"/>
    <property type="match status" value="1"/>
</dbReference>
<dbReference type="PROSITE" id="PS51015">
    <property type="entry name" value="YDG"/>
    <property type="match status" value="1"/>
</dbReference>
<sequence>MPFSGSYVSPLPRYSWVSSIGRVPIRPQRRRHHDIYRPQYSRTDPTEDAQSHRDEPQQPRVLGPERPMADLDQHPRTGTAVDHPSDSLDRGSTENENRSYSSAVDQQTLLGVEEITVKREESHKAVDGEYSPCSETNERSRILEDKPEARISDNTDHGTTTATISTQPAPPSSPHMASREEKVCYCPISEKCPARASNLHDCRQLVLEWKKWEKREENKRPVLPLDRDTENEVFVTLDEAIVINKLLEQVNTRSRLSMRLRYTFDKIRDWIRKMAHNSISREVLDQGDLLRHLKKFLGEDNEALREIKKVPVDIVEDLTSLYRKWELGDLSVLPRRGLLRSAERAPWTVDPQYPYQRSANFYGHGHLVNGQTWICRAAMRRDGAHSALQAGICGTVKDGARSIVMGYYIEDTKEGYADRDFGETIEYIGTARRRQPDDEEPTNVKDPAKYRSSRKTKNTAGEGPTCATECLMTSFRTGKPVRVFRSYKLPPINSLRPLKGFRYDGLYVVKKYELLKKERQIYKFIMTRMKEGQGPLRDVMPPFEPVKKKRAREPSTSSSGRQKKRKQ</sequence>
<protein>
    <recommendedName>
        <fullName evidence="4">YDG domain-containing protein</fullName>
    </recommendedName>
</protein>
<dbReference type="InterPro" id="IPR036987">
    <property type="entry name" value="SRA-YDG_sf"/>
</dbReference>
<dbReference type="HOGENOM" id="CLU_030882_0_0_1"/>
<evidence type="ECO:0000313" key="5">
    <source>
        <dbReference type="EMBL" id="KIW11367.1"/>
    </source>
</evidence>
<dbReference type="PANTHER" id="PTHR14140">
    <property type="entry name" value="E3 UBIQUITIN-PROTEIN LIGASE UHRF-RELATED"/>
    <property type="match status" value="1"/>
</dbReference>
<gene>
    <name evidence="5" type="ORF">PV08_10667</name>
</gene>
<feature type="region of interest" description="Disordered" evidence="3">
    <location>
        <begin position="429"/>
        <end position="463"/>
    </location>
</feature>
<evidence type="ECO:0000259" key="4">
    <source>
        <dbReference type="PROSITE" id="PS51015"/>
    </source>
</evidence>
<dbReference type="EMBL" id="KN847499">
    <property type="protein sequence ID" value="KIW11367.1"/>
    <property type="molecule type" value="Genomic_DNA"/>
</dbReference>
<name>A0A0D1ZEE6_9EURO</name>
<feature type="region of interest" description="Disordered" evidence="3">
    <location>
        <begin position="533"/>
        <end position="567"/>
    </location>
</feature>
<dbReference type="STRING" id="91928.A0A0D1ZEE6"/>
<keyword evidence="6" id="KW-1185">Reference proteome</keyword>
<accession>A0A0D1ZEE6</accession>
<feature type="compositionally biased region" description="Polar residues" evidence="3">
    <location>
        <begin position="98"/>
        <end position="107"/>
    </location>
</feature>
<evidence type="ECO:0000256" key="2">
    <source>
        <dbReference type="PROSITE-ProRule" id="PRU00358"/>
    </source>
</evidence>
<keyword evidence="1 2" id="KW-0539">Nucleus</keyword>
<feature type="compositionally biased region" description="Basic and acidic residues" evidence="3">
    <location>
        <begin position="83"/>
        <end position="97"/>
    </location>
</feature>
<reference evidence="5 6" key="1">
    <citation type="submission" date="2015-01" db="EMBL/GenBank/DDBJ databases">
        <title>The Genome Sequence of Exophiala spinifera CBS89968.</title>
        <authorList>
            <consortium name="The Broad Institute Genomics Platform"/>
            <person name="Cuomo C."/>
            <person name="de Hoog S."/>
            <person name="Gorbushina A."/>
            <person name="Stielow B."/>
            <person name="Teixiera M."/>
            <person name="Abouelleil A."/>
            <person name="Chapman S.B."/>
            <person name="Priest M."/>
            <person name="Young S.K."/>
            <person name="Wortman J."/>
            <person name="Nusbaum C."/>
            <person name="Birren B."/>
        </authorList>
    </citation>
    <scope>NUCLEOTIDE SEQUENCE [LARGE SCALE GENOMIC DNA]</scope>
    <source>
        <strain evidence="5 6">CBS 89968</strain>
    </source>
</reference>
<evidence type="ECO:0000256" key="3">
    <source>
        <dbReference type="SAM" id="MobiDB-lite"/>
    </source>
</evidence>
<dbReference type="PANTHER" id="PTHR14140:SF27">
    <property type="entry name" value="OS04G0289800 PROTEIN"/>
    <property type="match status" value="1"/>
</dbReference>
<dbReference type="GeneID" id="27337750"/>
<feature type="compositionally biased region" description="Basic and acidic residues" evidence="3">
    <location>
        <begin position="136"/>
        <end position="156"/>
    </location>
</feature>
<dbReference type="GO" id="GO:0044027">
    <property type="term" value="P:negative regulation of gene expression via chromosomal CpG island methylation"/>
    <property type="evidence" value="ECO:0007669"/>
    <property type="project" value="TreeGrafter"/>
</dbReference>
<comment type="subcellular location">
    <subcellularLocation>
        <location evidence="2">Nucleus</location>
    </subcellularLocation>
</comment>
<dbReference type="Gene3D" id="2.30.280.10">
    <property type="entry name" value="SRA-YDG"/>
    <property type="match status" value="1"/>
</dbReference>
<proteinExistence type="predicted"/>
<feature type="compositionally biased region" description="Polar residues" evidence="3">
    <location>
        <begin position="157"/>
        <end position="167"/>
    </location>
</feature>
<evidence type="ECO:0000313" key="6">
    <source>
        <dbReference type="Proteomes" id="UP000053328"/>
    </source>
</evidence>
<dbReference type="AlphaFoldDB" id="A0A0D1ZEE6"/>
<dbReference type="GO" id="GO:0016567">
    <property type="term" value="P:protein ubiquitination"/>
    <property type="evidence" value="ECO:0007669"/>
    <property type="project" value="TreeGrafter"/>
</dbReference>
<dbReference type="GO" id="GO:0061630">
    <property type="term" value="F:ubiquitin protein ligase activity"/>
    <property type="evidence" value="ECO:0007669"/>
    <property type="project" value="TreeGrafter"/>
</dbReference>
<dbReference type="InterPro" id="IPR003105">
    <property type="entry name" value="SRA_YDG"/>
</dbReference>
<dbReference type="OrthoDB" id="2270193at2759"/>
<dbReference type="Proteomes" id="UP000053328">
    <property type="component" value="Unassembled WGS sequence"/>
</dbReference>
<dbReference type="RefSeq" id="XP_016231583.1">
    <property type="nucleotide sequence ID" value="XM_016384981.1"/>
</dbReference>
<dbReference type="InterPro" id="IPR015947">
    <property type="entry name" value="PUA-like_sf"/>
</dbReference>
<dbReference type="VEuPathDB" id="FungiDB:PV08_10667"/>